<comment type="caution">
    <text evidence="3">The sequence shown here is derived from an EMBL/GenBank/DDBJ whole genome shotgun (WGS) entry which is preliminary data.</text>
</comment>
<reference evidence="3 4" key="1">
    <citation type="journal article" date="2018" name="Nat. Ecol. Evol.">
        <title>Shark genomes provide insights into elasmobranch evolution and the origin of vertebrates.</title>
        <authorList>
            <person name="Hara Y"/>
            <person name="Yamaguchi K"/>
            <person name="Onimaru K"/>
            <person name="Kadota M"/>
            <person name="Koyanagi M"/>
            <person name="Keeley SD"/>
            <person name="Tatsumi K"/>
            <person name="Tanaka K"/>
            <person name="Motone F"/>
            <person name="Kageyama Y"/>
            <person name="Nozu R"/>
            <person name="Adachi N"/>
            <person name="Nishimura O"/>
            <person name="Nakagawa R"/>
            <person name="Tanegashima C"/>
            <person name="Kiyatake I"/>
            <person name="Matsumoto R"/>
            <person name="Murakumo K"/>
            <person name="Nishida K"/>
            <person name="Terakita A"/>
            <person name="Kuratani S"/>
            <person name="Sato K"/>
            <person name="Hyodo S Kuraku.S."/>
        </authorList>
    </citation>
    <scope>NUCLEOTIDE SEQUENCE [LARGE SCALE GENOMIC DNA]</scope>
</reference>
<feature type="compositionally biased region" description="Basic and acidic residues" evidence="1">
    <location>
        <begin position="31"/>
        <end position="51"/>
    </location>
</feature>
<feature type="region of interest" description="Disordered" evidence="1">
    <location>
        <begin position="31"/>
        <end position="61"/>
    </location>
</feature>
<proteinExistence type="predicted"/>
<dbReference type="Pfam" id="PF20985">
    <property type="entry name" value="Legum_prodom"/>
    <property type="match status" value="1"/>
</dbReference>
<dbReference type="OMA" id="PCARSIV"/>
<evidence type="ECO:0000256" key="1">
    <source>
        <dbReference type="SAM" id="MobiDB-lite"/>
    </source>
</evidence>
<organism evidence="3 4">
    <name type="scientific">Scyliorhinus torazame</name>
    <name type="common">Cloudy catshark</name>
    <name type="synonym">Catulus torazame</name>
    <dbReference type="NCBI Taxonomy" id="75743"/>
    <lineage>
        <taxon>Eukaryota</taxon>
        <taxon>Metazoa</taxon>
        <taxon>Chordata</taxon>
        <taxon>Craniata</taxon>
        <taxon>Vertebrata</taxon>
        <taxon>Chondrichthyes</taxon>
        <taxon>Elasmobranchii</taxon>
        <taxon>Galeomorphii</taxon>
        <taxon>Galeoidea</taxon>
        <taxon>Carcharhiniformes</taxon>
        <taxon>Scyliorhinidae</taxon>
        <taxon>Scyliorhinus</taxon>
    </lineage>
</organism>
<dbReference type="Gene3D" id="1.10.132.130">
    <property type="match status" value="1"/>
</dbReference>
<evidence type="ECO:0000259" key="2">
    <source>
        <dbReference type="Pfam" id="PF20985"/>
    </source>
</evidence>
<dbReference type="InterPro" id="IPR046427">
    <property type="entry name" value="Legumain_prodom_sf"/>
</dbReference>
<dbReference type="CDD" id="cd21115">
    <property type="entry name" value="legumain_C"/>
    <property type="match status" value="1"/>
</dbReference>
<protein>
    <recommendedName>
        <fullName evidence="2">Legumain prodomain domain-containing protein</fullName>
    </recommendedName>
</protein>
<dbReference type="InterPro" id="IPR048501">
    <property type="entry name" value="Legum_prodom"/>
</dbReference>
<evidence type="ECO:0000313" key="3">
    <source>
        <dbReference type="EMBL" id="GCB60248.1"/>
    </source>
</evidence>
<accession>A0A401NHA3</accession>
<keyword evidence="4" id="KW-1185">Reference proteome</keyword>
<gene>
    <name evidence="3" type="ORF">scyTo_0014133</name>
</gene>
<dbReference type="STRING" id="75743.A0A401NHA3"/>
<feature type="domain" description="Legumain prodomain" evidence="2">
    <location>
        <begin position="106"/>
        <end position="199"/>
    </location>
</feature>
<dbReference type="OrthoDB" id="9936403at2759"/>
<name>A0A401NHA3_SCYTO</name>
<dbReference type="EMBL" id="BFAA01007475">
    <property type="protein sequence ID" value="GCB60248.1"/>
    <property type="molecule type" value="Genomic_DNA"/>
</dbReference>
<sequence>MDRRAAPPCARSIVGTASHWSIRLRACERAGPRGERLRTRERAGPRAERVSGRGGASCSPVELESRRAVPMAGMEAVKQCDVPVAILQNRIKAAQDPEETAKLQEDLDQLLETRELIRQSVQEVVRLATDSKEQAERVLTTKPHLTQRENYNAAVEYFRIHCFDWRKQEYEYARHQLSAFVSLCEERVPLTRIKEAIDRVSEKLKK</sequence>
<dbReference type="Proteomes" id="UP000288216">
    <property type="component" value="Unassembled WGS sequence"/>
</dbReference>
<dbReference type="AlphaFoldDB" id="A0A401NHA3"/>
<evidence type="ECO:0000313" key="4">
    <source>
        <dbReference type="Proteomes" id="UP000288216"/>
    </source>
</evidence>